<accession>A0A9N8WHU1</accession>
<evidence type="ECO:0000313" key="2">
    <source>
        <dbReference type="EMBL" id="CAG8483912.1"/>
    </source>
</evidence>
<gene>
    <name evidence="2" type="ORF">PBRASI_LOCUS1730</name>
</gene>
<name>A0A9N8WHU1_9GLOM</name>
<keyword evidence="3" id="KW-1185">Reference proteome</keyword>
<sequence>MSNQSSNAFRSFDDVDSNTEDNDYHGHTLIFDSSIMHNFEDGNSEEGSDEEYEDCEDDIEADNDNNELINEDILISESETCDSLTPCVVLEKRNEVVEVQEIWNLIGAWELDSQAVDVNKQVERLGHQFRLGEQSDKACANTGKHAGDITTSLELLGNMVLHVAKKDDSPLKERVLRYTVQMLQALQESEPETSDRAPIPRPFVIRTILKNHGMSPESLNYNNIINTTIT</sequence>
<evidence type="ECO:0000313" key="3">
    <source>
        <dbReference type="Proteomes" id="UP000789739"/>
    </source>
</evidence>
<organism evidence="2 3">
    <name type="scientific">Paraglomus brasilianum</name>
    <dbReference type="NCBI Taxonomy" id="144538"/>
    <lineage>
        <taxon>Eukaryota</taxon>
        <taxon>Fungi</taxon>
        <taxon>Fungi incertae sedis</taxon>
        <taxon>Mucoromycota</taxon>
        <taxon>Glomeromycotina</taxon>
        <taxon>Glomeromycetes</taxon>
        <taxon>Paraglomerales</taxon>
        <taxon>Paraglomeraceae</taxon>
        <taxon>Paraglomus</taxon>
    </lineage>
</organism>
<evidence type="ECO:0000256" key="1">
    <source>
        <dbReference type="SAM" id="MobiDB-lite"/>
    </source>
</evidence>
<reference evidence="2" key="1">
    <citation type="submission" date="2021-06" db="EMBL/GenBank/DDBJ databases">
        <authorList>
            <person name="Kallberg Y."/>
            <person name="Tangrot J."/>
            <person name="Rosling A."/>
        </authorList>
    </citation>
    <scope>NUCLEOTIDE SEQUENCE</scope>
    <source>
        <strain evidence="2">BR232B</strain>
    </source>
</reference>
<feature type="region of interest" description="Disordered" evidence="1">
    <location>
        <begin position="36"/>
        <end position="55"/>
    </location>
</feature>
<dbReference type="Proteomes" id="UP000789739">
    <property type="component" value="Unassembled WGS sequence"/>
</dbReference>
<protein>
    <submittedName>
        <fullName evidence="2">2745_t:CDS:1</fullName>
    </submittedName>
</protein>
<dbReference type="AlphaFoldDB" id="A0A9N8WHU1"/>
<proteinExistence type="predicted"/>
<comment type="caution">
    <text evidence="2">The sequence shown here is derived from an EMBL/GenBank/DDBJ whole genome shotgun (WGS) entry which is preliminary data.</text>
</comment>
<dbReference type="EMBL" id="CAJVPI010000119">
    <property type="protein sequence ID" value="CAG8483912.1"/>
    <property type="molecule type" value="Genomic_DNA"/>
</dbReference>
<feature type="compositionally biased region" description="Acidic residues" evidence="1">
    <location>
        <begin position="42"/>
        <end position="55"/>
    </location>
</feature>